<feature type="region of interest" description="Disordered" evidence="3">
    <location>
        <begin position="322"/>
        <end position="395"/>
    </location>
</feature>
<comment type="caution">
    <text evidence="4">The sequence shown here is derived from an EMBL/GenBank/DDBJ whole genome shotgun (WGS) entry which is preliminary data.</text>
</comment>
<dbReference type="GO" id="GO:0005634">
    <property type="term" value="C:nucleus"/>
    <property type="evidence" value="ECO:0007669"/>
    <property type="project" value="TreeGrafter"/>
</dbReference>
<feature type="compositionally biased region" description="Low complexity" evidence="3">
    <location>
        <begin position="355"/>
        <end position="365"/>
    </location>
</feature>
<evidence type="ECO:0000256" key="3">
    <source>
        <dbReference type="SAM" id="MobiDB-lite"/>
    </source>
</evidence>
<dbReference type="GO" id="GO:0000340">
    <property type="term" value="F:RNA 7-methylguanosine cap binding"/>
    <property type="evidence" value="ECO:0007669"/>
    <property type="project" value="InterPro"/>
</dbReference>
<dbReference type="PANTHER" id="PTHR16291:SF0">
    <property type="entry name" value="NUCLEAR CAP-BINDING PROTEIN SUBUNIT 3"/>
    <property type="match status" value="1"/>
</dbReference>
<dbReference type="Pfam" id="PF10309">
    <property type="entry name" value="NCBP3"/>
    <property type="match status" value="1"/>
</dbReference>
<dbReference type="EMBL" id="WJBH02000004">
    <property type="protein sequence ID" value="KAI9560443.1"/>
    <property type="molecule type" value="Genomic_DNA"/>
</dbReference>
<dbReference type="PANTHER" id="PTHR16291">
    <property type="entry name" value="NUCLEAR CAP-BINDING PROTEIN SUBUNIT 3"/>
    <property type="match status" value="1"/>
</dbReference>
<accession>A0AAD5PW85</accession>
<name>A0AAD5PW85_9CRUS</name>
<proteinExistence type="inferred from homology"/>
<feature type="compositionally biased region" description="Basic and acidic residues" evidence="3">
    <location>
        <begin position="21"/>
        <end position="30"/>
    </location>
</feature>
<feature type="region of interest" description="Disordered" evidence="3">
    <location>
        <begin position="252"/>
        <end position="271"/>
    </location>
</feature>
<keyword evidence="5" id="KW-1185">Reference proteome</keyword>
<dbReference type="Proteomes" id="UP000820818">
    <property type="component" value="Linkage Group LG4"/>
</dbReference>
<dbReference type="AlphaFoldDB" id="A0AAD5PW85"/>
<feature type="region of interest" description="Disordered" evidence="3">
    <location>
        <begin position="1"/>
        <end position="39"/>
    </location>
</feature>
<organism evidence="4 5">
    <name type="scientific">Daphnia sinensis</name>
    <dbReference type="NCBI Taxonomy" id="1820382"/>
    <lineage>
        <taxon>Eukaryota</taxon>
        <taxon>Metazoa</taxon>
        <taxon>Ecdysozoa</taxon>
        <taxon>Arthropoda</taxon>
        <taxon>Crustacea</taxon>
        <taxon>Branchiopoda</taxon>
        <taxon>Diplostraca</taxon>
        <taxon>Cladocera</taxon>
        <taxon>Anomopoda</taxon>
        <taxon>Daphniidae</taxon>
        <taxon>Daphnia</taxon>
        <taxon>Daphnia similis group</taxon>
    </lineage>
</organism>
<protein>
    <recommendedName>
        <fullName evidence="2">Nuclear cap-binding protein subunit 3</fullName>
    </recommendedName>
</protein>
<evidence type="ECO:0000256" key="2">
    <source>
        <dbReference type="ARBA" id="ARBA00019876"/>
    </source>
</evidence>
<gene>
    <name evidence="4" type="ORF">GHT06_014461</name>
</gene>
<evidence type="ECO:0000256" key="1">
    <source>
        <dbReference type="ARBA" id="ARBA00006069"/>
    </source>
</evidence>
<evidence type="ECO:0000313" key="5">
    <source>
        <dbReference type="Proteomes" id="UP000820818"/>
    </source>
</evidence>
<comment type="similarity">
    <text evidence="1">Belongs to the NCBP3 family.</text>
</comment>
<dbReference type="GO" id="GO:0003729">
    <property type="term" value="F:mRNA binding"/>
    <property type="evidence" value="ECO:0007669"/>
    <property type="project" value="InterPro"/>
</dbReference>
<feature type="region of interest" description="Disordered" evidence="3">
    <location>
        <begin position="288"/>
        <end position="310"/>
    </location>
</feature>
<dbReference type="InterPro" id="IPR019416">
    <property type="entry name" value="NCBP3"/>
</dbReference>
<feature type="compositionally biased region" description="Acidic residues" evidence="3">
    <location>
        <begin position="1"/>
        <end position="18"/>
    </location>
</feature>
<feature type="region of interest" description="Disordered" evidence="3">
    <location>
        <begin position="405"/>
        <end position="424"/>
    </location>
</feature>
<evidence type="ECO:0000313" key="4">
    <source>
        <dbReference type="EMBL" id="KAI9560443.1"/>
    </source>
</evidence>
<sequence length="489" mass="55080">METENIDMMEDGEVDETTEASSKRERKVSESMRNSFSSLDEEKLKKRAERFGIDPDSTKVAPVTKDQMRDLYESLEIPGEEIKLVLESDMGEPVTHVSNHRFEAIHLRGTEEMNTQNVFDYFKGYAPASIEWINDYSCNVVWLEPWQAARAMLERSSRSVIVQPTKTNVEGETMDHEHEEAVGEPEAAVPIPTPPGIWRLGFECQHAKALVMRFATRADRKIKGAERLSQYYRNHGNPNYGGMAGLISSSRKRRFRGKPDPTDQVDSKNPWGSLAKVWGATEPVEAWETNEPGEAWEASEPAANWERRTEGKRVIGTGLPSALVRRLGHQPPRPSPSRSRDTESDASDGWATTDSDSGSRSSQSSNQEAGRSKKKRIRMRMYADDEEERNRKKILNSRLVDTSEEKIVQSSKARTSRPVHTRLGPNIDISPSIISKRTDLRFRLGSSSSTTLVDSVVLHGTLIPADEARLLENAKMDLRSKLQSRLGTK</sequence>
<reference evidence="4 5" key="1">
    <citation type="submission" date="2022-05" db="EMBL/GenBank/DDBJ databases">
        <title>A multi-omics perspective on studying reproductive biology in Daphnia sinensis.</title>
        <authorList>
            <person name="Jia J."/>
        </authorList>
    </citation>
    <scope>NUCLEOTIDE SEQUENCE [LARGE SCALE GENOMIC DNA]</scope>
    <source>
        <strain evidence="4 5">WSL</strain>
    </source>
</reference>